<gene>
    <name evidence="1" type="ORF">BHE18_14625</name>
</gene>
<protein>
    <submittedName>
        <fullName evidence="1">Uncharacterized protein</fullName>
    </submittedName>
</protein>
<name>A0A1J6W556_9BACI</name>
<accession>A0A1J6W556</accession>
<evidence type="ECO:0000313" key="2">
    <source>
        <dbReference type="Proteomes" id="UP000182062"/>
    </source>
</evidence>
<keyword evidence="2" id="KW-1185">Reference proteome</keyword>
<evidence type="ECO:0000313" key="1">
    <source>
        <dbReference type="EMBL" id="OIU73294.1"/>
    </source>
</evidence>
<reference evidence="1 2" key="1">
    <citation type="submission" date="2016-09" db="EMBL/GenBank/DDBJ databases">
        <title>Bacillus aquimaris SAMM genome sequence reveals colonization and biosurfactant production capacities.</title>
        <authorList>
            <person name="Waghmode S.R."/>
            <person name="Suryavanshi M.V."/>
        </authorList>
    </citation>
    <scope>NUCLEOTIDE SEQUENCE [LARGE SCALE GENOMIC DNA]</scope>
    <source>
        <strain evidence="1 2">SAMM</strain>
    </source>
</reference>
<comment type="caution">
    <text evidence="1">The sequence shown here is derived from an EMBL/GenBank/DDBJ whole genome shotgun (WGS) entry which is preliminary data.</text>
</comment>
<organism evidence="1 2">
    <name type="scientific">Rossellomorea aquimaris</name>
    <dbReference type="NCBI Taxonomy" id="189382"/>
    <lineage>
        <taxon>Bacteria</taxon>
        <taxon>Bacillati</taxon>
        <taxon>Bacillota</taxon>
        <taxon>Bacilli</taxon>
        <taxon>Bacillales</taxon>
        <taxon>Bacillaceae</taxon>
        <taxon>Rossellomorea</taxon>
    </lineage>
</organism>
<dbReference type="Proteomes" id="UP000182062">
    <property type="component" value="Unassembled WGS sequence"/>
</dbReference>
<proteinExistence type="predicted"/>
<dbReference type="AlphaFoldDB" id="A0A1J6W556"/>
<dbReference type="EMBL" id="MINN01000011">
    <property type="protein sequence ID" value="OIU73294.1"/>
    <property type="molecule type" value="Genomic_DNA"/>
</dbReference>
<sequence>MRHIEICKNYVGVWEQKYILSDKWESFNKKSGRALIRGGGHMTNRPGRRSLSSWPVWLMTCEAARSEAEGAGRQLAGDPLEYSISLLKISTLVLNKESRFPEV</sequence>